<dbReference type="NCBIfam" id="NF011964">
    <property type="entry name" value="PRK15435.1"/>
    <property type="match status" value="1"/>
</dbReference>
<evidence type="ECO:0000256" key="15">
    <source>
        <dbReference type="PIRSR" id="PIRSR000409-1"/>
    </source>
</evidence>
<dbReference type="InterPro" id="IPR014048">
    <property type="entry name" value="MethylDNA_cys_MeTrfase_DNA-bd"/>
</dbReference>
<dbReference type="PROSITE" id="PS01124">
    <property type="entry name" value="HTH_ARAC_FAMILY_2"/>
    <property type="match status" value="1"/>
</dbReference>
<dbReference type="InterPro" id="IPR018062">
    <property type="entry name" value="HTH_AraC-typ_CS"/>
</dbReference>
<dbReference type="GO" id="GO:0032259">
    <property type="term" value="P:methylation"/>
    <property type="evidence" value="ECO:0007669"/>
    <property type="project" value="UniProtKB-KW"/>
</dbReference>
<dbReference type="Gene3D" id="3.30.160.70">
    <property type="entry name" value="Methylated DNA-protein cysteine methyltransferase domain"/>
    <property type="match status" value="1"/>
</dbReference>
<dbReference type="OrthoDB" id="9802228at2"/>
<evidence type="ECO:0000256" key="6">
    <source>
        <dbReference type="ARBA" id="ARBA00022833"/>
    </source>
</evidence>
<dbReference type="Pfam" id="PF12833">
    <property type="entry name" value="HTH_18"/>
    <property type="match status" value="1"/>
</dbReference>
<evidence type="ECO:0000256" key="9">
    <source>
        <dbReference type="ARBA" id="ARBA00023159"/>
    </source>
</evidence>
<comment type="caution">
    <text evidence="19">The sequence shown here is derived from an EMBL/GenBank/DDBJ whole genome shotgun (WGS) entry which is preliminary data.</text>
</comment>
<evidence type="ECO:0000256" key="2">
    <source>
        <dbReference type="ARBA" id="ARBA00022603"/>
    </source>
</evidence>
<reference evidence="19 20" key="1">
    <citation type="submission" date="2015-06" db="EMBL/GenBank/DDBJ databases">
        <title>Genome sequencing of Cronobacter sp. strain DJ34 isolated from petroleum contaminated sludge of Duliajan Oil Fields, Assam, India.</title>
        <authorList>
            <person name="Pal S."/>
            <person name="Banerjee T.D."/>
            <person name="Roy A."/>
            <person name="Sar P."/>
            <person name="Kazy S.K."/>
        </authorList>
    </citation>
    <scope>NUCLEOTIDE SEQUENCE [LARGE SCALE GENOMIC DNA]</scope>
    <source>
        <strain evidence="19 20">DJ34</strain>
    </source>
</reference>
<dbReference type="InterPro" id="IPR018060">
    <property type="entry name" value="HTH_AraC"/>
</dbReference>
<protein>
    <recommendedName>
        <fullName evidence="14">Regulatory protein of adaptive response</fullName>
    </recommendedName>
</protein>
<dbReference type="InterPro" id="IPR001497">
    <property type="entry name" value="MethylDNA_cys_MeTrfase_AS"/>
</dbReference>
<dbReference type="InterPro" id="IPR009057">
    <property type="entry name" value="Homeodomain-like_sf"/>
</dbReference>
<evidence type="ECO:0000313" key="20">
    <source>
        <dbReference type="Proteomes" id="UP000037315"/>
    </source>
</evidence>
<keyword evidence="2 19" id="KW-0489">Methyltransferase</keyword>
<dbReference type="GO" id="GO:0006307">
    <property type="term" value="P:DNA alkylation repair"/>
    <property type="evidence" value="ECO:0007669"/>
    <property type="project" value="UniProtKB-ARBA"/>
</dbReference>
<keyword evidence="8" id="KW-0238">DNA-binding</keyword>
<name>A0A0J8VHV3_9ENTR</name>
<feature type="binding site" evidence="17">
    <location>
        <position position="72"/>
    </location>
    <ligand>
        <name>Zn(2+)</name>
        <dbReference type="ChEBI" id="CHEBI:29105"/>
    </ligand>
</feature>
<dbReference type="GO" id="GO:0003908">
    <property type="term" value="F:methylated-DNA-[protein]-cysteine S-methyltransferase activity"/>
    <property type="evidence" value="ECO:0007669"/>
    <property type="project" value="UniProtKB-EC"/>
</dbReference>
<dbReference type="Pfam" id="PF02805">
    <property type="entry name" value="Ada_Zn_binding"/>
    <property type="match status" value="1"/>
</dbReference>
<sequence length="356" mass="38904">MKRDDFTSEQARWQAVESRDARADERFVFAVVTTGIFCRPSCRARRPLRDNVRFYPDAAGALAAGFRPCKRCQPDKLPPQQQKAMLIAAACRQMETSIAPLTLAELAQSAAMSPYHFHRLFKSVTGLTPKAWQQALRAQKLRKALRDGESVTGAIYASGYASGSAFYREADAALGMTPRQYLRGGESAPVDWTIVSCQLGLCLVAQSERGVCAILPGESRERLESELLTLFPHAQPSQDADFHDRVAQVVAFLDAPAGEWTLPLDIRGTAFQQQVWQALRAIPAGSTVSYSELAQKIGKPGAVRAVASACAANKLAVAIPCHRVVRSDGALSGYRWGVERKAALLAREAKIKKKES</sequence>
<dbReference type="InterPro" id="IPR036217">
    <property type="entry name" value="MethylDNA_cys_MeTrfase_DNAb"/>
</dbReference>
<comment type="cofactor">
    <cofactor evidence="16">
        <name>Zn(2+)</name>
        <dbReference type="ChEBI" id="CHEBI:29105"/>
    </cofactor>
    <text evidence="16">Binds 1 zinc ion per subunit.</text>
</comment>
<dbReference type="PIRSF" id="PIRSF000409">
    <property type="entry name" value="Ada"/>
    <property type="match status" value="1"/>
</dbReference>
<proteinExistence type="inferred from homology"/>
<feature type="active site" description="Nucleophile; methyl group acceptor from methylphosphotriester" evidence="15">
    <location>
        <position position="38"/>
    </location>
</feature>
<gene>
    <name evidence="19" type="ORF">ACH50_17480</name>
</gene>
<comment type="catalytic activity">
    <reaction evidence="12">
        <text>a 6-O-methyl-2'-deoxyguanosine in DNA + L-cysteinyl-[protein] = S-methyl-L-cysteinyl-[protein] + a 2'-deoxyguanosine in DNA</text>
        <dbReference type="Rhea" id="RHEA:24000"/>
        <dbReference type="Rhea" id="RHEA-COMP:10131"/>
        <dbReference type="Rhea" id="RHEA-COMP:10132"/>
        <dbReference type="Rhea" id="RHEA-COMP:11367"/>
        <dbReference type="Rhea" id="RHEA-COMP:11368"/>
        <dbReference type="ChEBI" id="CHEBI:29950"/>
        <dbReference type="ChEBI" id="CHEBI:82612"/>
        <dbReference type="ChEBI" id="CHEBI:85445"/>
        <dbReference type="ChEBI" id="CHEBI:85448"/>
        <dbReference type="EC" id="2.1.1.63"/>
    </reaction>
</comment>
<dbReference type="GO" id="GO:0008270">
    <property type="term" value="F:zinc ion binding"/>
    <property type="evidence" value="ECO:0007669"/>
    <property type="project" value="InterPro"/>
</dbReference>
<dbReference type="PANTHER" id="PTHR10815">
    <property type="entry name" value="METHYLATED-DNA--PROTEIN-CYSTEINE METHYLTRANSFERASE"/>
    <property type="match status" value="1"/>
</dbReference>
<keyword evidence="6 16" id="KW-0862">Zinc</keyword>
<feature type="binding site" evidence="16">
    <location>
        <position position="43"/>
    </location>
    <ligand>
        <name>DNA</name>
        <dbReference type="ChEBI" id="CHEBI:16991"/>
    </ligand>
</feature>
<dbReference type="InterPro" id="IPR016221">
    <property type="entry name" value="Bifunct_regulatory_prot_Ada"/>
</dbReference>
<feature type="binding site" evidence="16">
    <location>
        <position position="45"/>
    </location>
    <ligand>
        <name>DNA</name>
        <dbReference type="ChEBI" id="CHEBI:16991"/>
    </ligand>
</feature>
<evidence type="ECO:0000256" key="16">
    <source>
        <dbReference type="PIRSR" id="PIRSR000409-2"/>
    </source>
</evidence>
<dbReference type="GO" id="GO:0003700">
    <property type="term" value="F:DNA-binding transcription factor activity"/>
    <property type="evidence" value="ECO:0007669"/>
    <property type="project" value="InterPro"/>
</dbReference>
<dbReference type="FunFam" id="3.40.10.10:FF:000001">
    <property type="entry name" value="DNA-3-methyladenine glycosylase 2"/>
    <property type="match status" value="1"/>
</dbReference>
<organism evidence="19 20">
    <name type="scientific">Franconibacter pulveris</name>
    <dbReference type="NCBI Taxonomy" id="435910"/>
    <lineage>
        <taxon>Bacteria</taxon>
        <taxon>Pseudomonadati</taxon>
        <taxon>Pseudomonadota</taxon>
        <taxon>Gammaproteobacteria</taxon>
        <taxon>Enterobacterales</taxon>
        <taxon>Enterobacteriaceae</taxon>
        <taxon>Franconibacter</taxon>
    </lineage>
</organism>
<feature type="binding site" evidence="17">
    <location>
        <position position="69"/>
    </location>
    <ligand>
        <name>Zn(2+)</name>
        <dbReference type="ChEBI" id="CHEBI:29105"/>
    </ligand>
</feature>
<feature type="domain" description="HTH araC/xylS-type" evidence="18">
    <location>
        <begin position="88"/>
        <end position="184"/>
    </location>
</feature>
<evidence type="ECO:0000256" key="5">
    <source>
        <dbReference type="ARBA" id="ARBA00022763"/>
    </source>
</evidence>
<feature type="binding site" evidence="17">
    <location>
        <position position="38"/>
    </location>
    <ligand>
        <name>Zn(2+)</name>
        <dbReference type="ChEBI" id="CHEBI:29105"/>
    </ligand>
</feature>
<keyword evidence="10" id="KW-0804">Transcription</keyword>
<feature type="active site" description="Nucleophile; methyl group acceptor from either O6-methylguanine or O4-methylthymine" evidence="15">
    <location>
        <position position="321"/>
    </location>
</feature>
<dbReference type="InterPro" id="IPR036388">
    <property type="entry name" value="WH-like_DNA-bd_sf"/>
</dbReference>
<evidence type="ECO:0000313" key="19">
    <source>
        <dbReference type="EMBL" id="KMV33053.1"/>
    </source>
</evidence>
<keyword evidence="5" id="KW-0227">DNA damage</keyword>
<keyword evidence="7" id="KW-0805">Transcription regulation</keyword>
<comment type="similarity">
    <text evidence="13">In the C-terminal section; belongs to the MGMT family.</text>
</comment>
<dbReference type="EMBL" id="LFEJ01000024">
    <property type="protein sequence ID" value="KMV33053.1"/>
    <property type="molecule type" value="Genomic_DNA"/>
</dbReference>
<dbReference type="SUPFAM" id="SSF46689">
    <property type="entry name" value="Homeodomain-like"/>
    <property type="match status" value="1"/>
</dbReference>
<evidence type="ECO:0000256" key="8">
    <source>
        <dbReference type="ARBA" id="ARBA00023125"/>
    </source>
</evidence>
<accession>A0A0J8VHV3</accession>
<feature type="binding site" evidence="17">
    <location>
        <position position="42"/>
    </location>
    <ligand>
        <name>Zn(2+)</name>
        <dbReference type="ChEBI" id="CHEBI:29105"/>
    </ligand>
</feature>
<dbReference type="RefSeq" id="WP_048888499.1">
    <property type="nucleotide sequence ID" value="NZ_LFEJ01000024.1"/>
</dbReference>
<evidence type="ECO:0000256" key="12">
    <source>
        <dbReference type="ARBA" id="ARBA00049348"/>
    </source>
</evidence>
<evidence type="ECO:0000256" key="10">
    <source>
        <dbReference type="ARBA" id="ARBA00023163"/>
    </source>
</evidence>
<dbReference type="InterPro" id="IPR004026">
    <property type="entry name" value="Ada_DNA_repair_Zn-bd"/>
</dbReference>
<keyword evidence="3 19" id="KW-0808">Transferase</keyword>
<feature type="binding site" evidence="16">
    <location>
        <position position="67"/>
    </location>
    <ligand>
        <name>DNA</name>
        <dbReference type="ChEBI" id="CHEBI:16991"/>
    </ligand>
</feature>
<comment type="catalytic activity">
    <reaction evidence="1">
        <text>a 4-O-methyl-thymidine in DNA + L-cysteinyl-[protein] = a thymidine in DNA + S-methyl-L-cysteinyl-[protein]</text>
        <dbReference type="Rhea" id="RHEA:53428"/>
        <dbReference type="Rhea" id="RHEA-COMP:10131"/>
        <dbReference type="Rhea" id="RHEA-COMP:10132"/>
        <dbReference type="Rhea" id="RHEA-COMP:13555"/>
        <dbReference type="Rhea" id="RHEA-COMP:13556"/>
        <dbReference type="ChEBI" id="CHEBI:29950"/>
        <dbReference type="ChEBI" id="CHEBI:82612"/>
        <dbReference type="ChEBI" id="CHEBI:137386"/>
        <dbReference type="ChEBI" id="CHEBI:137387"/>
        <dbReference type="EC" id="2.1.1.63"/>
    </reaction>
</comment>
<evidence type="ECO:0000256" key="3">
    <source>
        <dbReference type="ARBA" id="ARBA00022679"/>
    </source>
</evidence>
<dbReference type="PROSITE" id="PS00041">
    <property type="entry name" value="HTH_ARAC_FAMILY_1"/>
    <property type="match status" value="1"/>
</dbReference>
<evidence type="ECO:0000256" key="4">
    <source>
        <dbReference type="ARBA" id="ARBA00022723"/>
    </source>
</evidence>
<keyword evidence="20" id="KW-1185">Reference proteome</keyword>
<dbReference type="PATRIC" id="fig|1656095.3.peg.2148"/>
<dbReference type="PANTHER" id="PTHR10815:SF14">
    <property type="entry name" value="BIFUNCTIONAL TRANSCRIPTIONAL ACTIVATOR_DNA REPAIR ENZYME ADA"/>
    <property type="match status" value="1"/>
</dbReference>
<evidence type="ECO:0000256" key="17">
    <source>
        <dbReference type="PIRSR" id="PIRSR000409-3"/>
    </source>
</evidence>
<dbReference type="InterPro" id="IPR036631">
    <property type="entry name" value="MGMT_N_sf"/>
</dbReference>
<dbReference type="CDD" id="cd06445">
    <property type="entry name" value="ATase"/>
    <property type="match status" value="1"/>
</dbReference>
<evidence type="ECO:0000256" key="7">
    <source>
        <dbReference type="ARBA" id="ARBA00023015"/>
    </source>
</evidence>
<dbReference type="AlphaFoldDB" id="A0A0J8VHV3"/>
<dbReference type="SMART" id="SM00342">
    <property type="entry name" value="HTH_ARAC"/>
    <property type="match status" value="1"/>
</dbReference>
<evidence type="ECO:0000259" key="18">
    <source>
        <dbReference type="PROSITE" id="PS01124"/>
    </source>
</evidence>
<dbReference type="Gene3D" id="1.10.10.60">
    <property type="entry name" value="Homeodomain-like"/>
    <property type="match status" value="1"/>
</dbReference>
<dbReference type="PROSITE" id="PS00374">
    <property type="entry name" value="MGMT"/>
    <property type="match status" value="1"/>
</dbReference>
<dbReference type="SUPFAM" id="SSF46767">
    <property type="entry name" value="Methylated DNA-protein cysteine methyltransferase, C-terminal domain"/>
    <property type="match status" value="1"/>
</dbReference>
<dbReference type="NCBIfam" id="TIGR00589">
    <property type="entry name" value="ogt"/>
    <property type="match status" value="1"/>
</dbReference>
<dbReference type="Gene3D" id="3.40.10.10">
    <property type="entry name" value="DNA Methylphosphotriester Repair Domain"/>
    <property type="match status" value="1"/>
</dbReference>
<dbReference type="Proteomes" id="UP000037315">
    <property type="component" value="Unassembled WGS sequence"/>
</dbReference>
<dbReference type="Gene3D" id="1.10.10.10">
    <property type="entry name" value="Winged helix-like DNA-binding domain superfamily/Winged helix DNA-binding domain"/>
    <property type="match status" value="1"/>
</dbReference>
<dbReference type="SUPFAM" id="SSF53155">
    <property type="entry name" value="Methylated DNA-protein cysteine methyltransferase domain"/>
    <property type="match status" value="1"/>
</dbReference>
<keyword evidence="4 16" id="KW-0479">Metal-binding</keyword>
<dbReference type="STRING" id="1121863.GCA_000621185_02578"/>
<evidence type="ECO:0000256" key="11">
    <source>
        <dbReference type="ARBA" id="ARBA00023204"/>
    </source>
</evidence>
<dbReference type="Pfam" id="PF01035">
    <property type="entry name" value="DNA_binding_1"/>
    <property type="match status" value="1"/>
</dbReference>
<evidence type="ECO:0000256" key="14">
    <source>
        <dbReference type="ARBA" id="ARBA00078299"/>
    </source>
</evidence>
<keyword evidence="9" id="KW-0010">Activator</keyword>
<dbReference type="SUPFAM" id="SSF57884">
    <property type="entry name" value="Ada DNA repair protein, N-terminal domain (N-Ada 10)"/>
    <property type="match status" value="1"/>
</dbReference>
<evidence type="ECO:0000256" key="13">
    <source>
        <dbReference type="ARBA" id="ARBA00060908"/>
    </source>
</evidence>
<feature type="binding site" evidence="16">
    <location>
        <position position="34"/>
    </location>
    <ligand>
        <name>DNA</name>
        <dbReference type="ChEBI" id="CHEBI:16991"/>
    </ligand>
</feature>
<keyword evidence="11" id="KW-0234">DNA repair</keyword>
<dbReference type="InterPro" id="IPR035451">
    <property type="entry name" value="Ada-like_dom_sf"/>
</dbReference>
<dbReference type="GO" id="GO:0043565">
    <property type="term" value="F:sequence-specific DNA binding"/>
    <property type="evidence" value="ECO:0007669"/>
    <property type="project" value="InterPro"/>
</dbReference>
<evidence type="ECO:0000256" key="1">
    <source>
        <dbReference type="ARBA" id="ARBA00001286"/>
    </source>
</evidence>
<dbReference type="FunFam" id="1.10.10.10:FF:000410">
    <property type="entry name" value="ADA regulatory protein, putative"/>
    <property type="match status" value="1"/>
</dbReference>